<dbReference type="GO" id="GO:0006366">
    <property type="term" value="P:transcription by RNA polymerase II"/>
    <property type="evidence" value="ECO:0007669"/>
    <property type="project" value="TreeGrafter"/>
</dbReference>
<dbReference type="GO" id="GO:0003713">
    <property type="term" value="F:transcription coactivator activity"/>
    <property type="evidence" value="ECO:0007669"/>
    <property type="project" value="TreeGrafter"/>
</dbReference>
<dbReference type="EMBL" id="LR000563">
    <property type="protein sequence ID" value="SVE70182.1"/>
    <property type="molecule type" value="mRNA"/>
</dbReference>
<keyword evidence="3" id="KW-0175">Coiled coil</keyword>
<feature type="domain" description="Coiled-coil" evidence="5">
    <location>
        <begin position="129"/>
        <end position="211"/>
    </location>
</feature>
<comment type="subcellular location">
    <subcellularLocation>
        <location evidence="1">Midbody</location>
    </subcellularLocation>
</comment>
<dbReference type="SUPFAM" id="SSF47095">
    <property type="entry name" value="HMG-box"/>
    <property type="match status" value="1"/>
</dbReference>
<evidence type="ECO:0000259" key="5">
    <source>
        <dbReference type="Pfam" id="PF06244"/>
    </source>
</evidence>
<dbReference type="InterPro" id="IPR010422">
    <property type="entry name" value="Ccdc124/Oxs1"/>
</dbReference>
<evidence type="ECO:0000256" key="4">
    <source>
        <dbReference type="SAM" id="MobiDB-lite"/>
    </source>
</evidence>
<dbReference type="PANTHER" id="PTHR21680:SF0">
    <property type="entry name" value="COILED-COIL DOMAIN-CONTAINING PROTEIN 124"/>
    <property type="match status" value="1"/>
</dbReference>
<proteinExistence type="evidence at transcript level"/>
<feature type="region of interest" description="Disordered" evidence="4">
    <location>
        <begin position="1"/>
        <end position="63"/>
    </location>
</feature>
<name>A0A4Y7LQN7_9CRUS</name>
<reference evidence="6" key="1">
    <citation type="submission" date="2018-08" db="EMBL/GenBank/DDBJ databases">
        <authorList>
            <person name="Cornetti L."/>
        </authorList>
    </citation>
    <scope>NUCLEOTIDE SEQUENCE</scope>
    <source>
        <strain evidence="6">FI-BAL1-1</strain>
    </source>
</reference>
<dbReference type="GO" id="GO:0005634">
    <property type="term" value="C:nucleus"/>
    <property type="evidence" value="ECO:0007669"/>
    <property type="project" value="TreeGrafter"/>
</dbReference>
<feature type="compositionally biased region" description="Basic and acidic residues" evidence="4">
    <location>
        <begin position="41"/>
        <end position="63"/>
    </location>
</feature>
<comment type="similarity">
    <text evidence="2">Belongs to the CCDC124 family.</text>
</comment>
<evidence type="ECO:0000256" key="1">
    <source>
        <dbReference type="ARBA" id="ARBA00004214"/>
    </source>
</evidence>
<dbReference type="AlphaFoldDB" id="A0A4Y7LQN7"/>
<dbReference type="PANTHER" id="PTHR21680">
    <property type="entry name" value="COILED-COIL DOMAIN-CONTAINING PROTEIN 124"/>
    <property type="match status" value="1"/>
</dbReference>
<evidence type="ECO:0000256" key="3">
    <source>
        <dbReference type="ARBA" id="ARBA00023054"/>
    </source>
</evidence>
<dbReference type="InterPro" id="IPR036910">
    <property type="entry name" value="HMG_box_dom_sf"/>
</dbReference>
<protein>
    <submittedName>
        <fullName evidence="6">EOG090X0J63</fullName>
    </submittedName>
</protein>
<evidence type="ECO:0000256" key="2">
    <source>
        <dbReference type="ARBA" id="ARBA00008296"/>
    </source>
</evidence>
<dbReference type="Pfam" id="PF06244">
    <property type="entry name" value="Ccdc124"/>
    <property type="match status" value="1"/>
</dbReference>
<evidence type="ECO:0000313" key="6">
    <source>
        <dbReference type="EMBL" id="SVE70182.1"/>
    </source>
</evidence>
<gene>
    <name evidence="6" type="primary">EOG090X0J63</name>
</gene>
<organism evidence="6">
    <name type="scientific">Eubosmina coregoni</name>
    <dbReference type="NCBI Taxonomy" id="186181"/>
    <lineage>
        <taxon>Eukaryota</taxon>
        <taxon>Metazoa</taxon>
        <taxon>Ecdysozoa</taxon>
        <taxon>Arthropoda</taxon>
        <taxon>Crustacea</taxon>
        <taxon>Branchiopoda</taxon>
        <taxon>Diplostraca</taxon>
        <taxon>Cladocera</taxon>
        <taxon>Anomopoda</taxon>
        <taxon>Bosminidae</taxon>
        <taxon>Eubosmina</taxon>
    </lineage>
</organism>
<accession>A0A4Y7LQN7</accession>
<feature type="compositionally biased region" description="Basic and acidic residues" evidence="4">
    <location>
        <begin position="1"/>
        <end position="33"/>
    </location>
</feature>
<sequence>MPKKFDGENLKVKEARERKQEKKVSEERKKKEKDDEEFWKDDDKNIQKKQQRKQEKDDKEKKRLEKKLELKTLEAKELESVTKVLQPKQSTSKVTRLEIQSELEKRELAARAGKVKAVQQQDEPPLVENLNRVVVEGAVASSVDEAIEALRLKEQSSEIDRNPEKRMKAAYTAFESKYLPQLRQENPNMRLSQIKQMLHKDWLKSPENPLNSGLNPK</sequence>
<dbReference type="InterPro" id="IPR054414">
    <property type="entry name" value="Ccdc124/Oxs1_C"/>
</dbReference>
<dbReference type="GO" id="GO:0030496">
    <property type="term" value="C:midbody"/>
    <property type="evidence" value="ECO:0007669"/>
    <property type="project" value="UniProtKB-SubCell"/>
</dbReference>